<evidence type="ECO:0000313" key="2">
    <source>
        <dbReference type="EMBL" id="KAK2576185.1"/>
    </source>
</evidence>
<comment type="caution">
    <text evidence="2">The sequence shown here is derived from an EMBL/GenBank/DDBJ whole genome shotgun (WGS) entry which is preliminary data.</text>
</comment>
<evidence type="ECO:0000313" key="3">
    <source>
        <dbReference type="Proteomes" id="UP001258017"/>
    </source>
</evidence>
<keyword evidence="3" id="KW-1185">Reference proteome</keyword>
<proteinExistence type="predicted"/>
<evidence type="ECO:0000256" key="1">
    <source>
        <dbReference type="SAM" id="MobiDB-lite"/>
    </source>
</evidence>
<reference evidence="2" key="1">
    <citation type="submission" date="2021-08" db="EMBL/GenBank/DDBJ databases">
        <authorList>
            <person name="Misof B."/>
            <person name="Oliver O."/>
            <person name="Podsiadlowski L."/>
            <person name="Donath A."/>
            <person name="Peters R."/>
            <person name="Mayer C."/>
            <person name="Rust J."/>
            <person name="Gunkel S."/>
            <person name="Lesny P."/>
            <person name="Martin S."/>
            <person name="Oeyen J.P."/>
            <person name="Petersen M."/>
            <person name="Panagiotis P."/>
            <person name="Wilbrandt J."/>
            <person name="Tanja T."/>
        </authorList>
    </citation>
    <scope>NUCLEOTIDE SEQUENCE</scope>
    <source>
        <strain evidence="2">GBR_01_08_01A</strain>
        <tissue evidence="2">Thorax + abdomen</tissue>
    </source>
</reference>
<name>A0AAD9VJN6_9HYME</name>
<dbReference type="EMBL" id="JAIFRP010004408">
    <property type="protein sequence ID" value="KAK2576185.1"/>
    <property type="molecule type" value="Genomic_DNA"/>
</dbReference>
<dbReference type="AlphaFoldDB" id="A0AAD9VJN6"/>
<protein>
    <submittedName>
        <fullName evidence="2">Uncharacterized protein</fullName>
    </submittedName>
</protein>
<gene>
    <name evidence="2" type="ORF">KPH14_007502</name>
</gene>
<feature type="compositionally biased region" description="Basic residues" evidence="1">
    <location>
        <begin position="162"/>
        <end position="174"/>
    </location>
</feature>
<reference evidence="2" key="2">
    <citation type="journal article" date="2023" name="Commun. Biol.">
        <title>Intrasexual cuticular hydrocarbon dimorphism in a wasp sheds light on hydrocarbon biosynthesis genes in Hymenoptera.</title>
        <authorList>
            <person name="Moris V.C."/>
            <person name="Podsiadlowski L."/>
            <person name="Martin S."/>
            <person name="Oeyen J.P."/>
            <person name="Donath A."/>
            <person name="Petersen M."/>
            <person name="Wilbrandt J."/>
            <person name="Misof B."/>
            <person name="Liedtke D."/>
            <person name="Thamm M."/>
            <person name="Scheiner R."/>
            <person name="Schmitt T."/>
            <person name="Niehuis O."/>
        </authorList>
    </citation>
    <scope>NUCLEOTIDE SEQUENCE</scope>
    <source>
        <strain evidence="2">GBR_01_08_01A</strain>
    </source>
</reference>
<dbReference type="Proteomes" id="UP001258017">
    <property type="component" value="Unassembled WGS sequence"/>
</dbReference>
<organism evidence="2 3">
    <name type="scientific">Odynerus spinipes</name>
    <dbReference type="NCBI Taxonomy" id="1348599"/>
    <lineage>
        <taxon>Eukaryota</taxon>
        <taxon>Metazoa</taxon>
        <taxon>Ecdysozoa</taxon>
        <taxon>Arthropoda</taxon>
        <taxon>Hexapoda</taxon>
        <taxon>Insecta</taxon>
        <taxon>Pterygota</taxon>
        <taxon>Neoptera</taxon>
        <taxon>Endopterygota</taxon>
        <taxon>Hymenoptera</taxon>
        <taxon>Apocrita</taxon>
        <taxon>Aculeata</taxon>
        <taxon>Vespoidea</taxon>
        <taxon>Vespidae</taxon>
        <taxon>Eumeninae</taxon>
        <taxon>Odynerus</taxon>
    </lineage>
</organism>
<sequence>MSRVNYELSTNPEQNAASIPILQTLAAVVSPELVNLFKNLASRQREQIELKKIIEAADTEEKGRFIIKNRILYHVDKTGKTRYVIPEPWIGKLIINIHEIYAHPEDDLKQKQKRGKDNVAANKTRRCIPKSEEEYQQRADKLHKFGEFPHARIRKNKEPRFPAKSKHHGSSQAK</sequence>
<feature type="compositionally biased region" description="Basic and acidic residues" evidence="1">
    <location>
        <begin position="129"/>
        <end position="161"/>
    </location>
</feature>
<feature type="region of interest" description="Disordered" evidence="1">
    <location>
        <begin position="109"/>
        <end position="174"/>
    </location>
</feature>
<accession>A0AAD9VJN6</accession>